<evidence type="ECO:0000256" key="3">
    <source>
        <dbReference type="ARBA" id="ARBA00022801"/>
    </source>
</evidence>
<dbReference type="EC" id="3.5.1.-" evidence="6"/>
<proteinExistence type="inferred from homology"/>
<dbReference type="GO" id="GO:0046872">
    <property type="term" value="F:metal ion binding"/>
    <property type="evidence" value="ECO:0007669"/>
    <property type="project" value="UniProtKB-KW"/>
</dbReference>
<keyword evidence="4 6" id="KW-0460">Magnesium</keyword>
<comment type="function">
    <text evidence="6">Probably catalyzes the deacetylation of acetylated carbohydrates an important step in the degradation of oligosaccharides.</text>
</comment>
<evidence type="ECO:0000313" key="7">
    <source>
        <dbReference type="EMBL" id="SDY00393.1"/>
    </source>
</evidence>
<dbReference type="CDD" id="cd10803">
    <property type="entry name" value="YdjC_EF3048_like"/>
    <property type="match status" value="1"/>
</dbReference>
<evidence type="ECO:0000256" key="5">
    <source>
        <dbReference type="ARBA" id="ARBA00023277"/>
    </source>
</evidence>
<dbReference type="PANTHER" id="PTHR31609">
    <property type="entry name" value="YDJC DEACETYLASE FAMILY MEMBER"/>
    <property type="match status" value="1"/>
</dbReference>
<reference evidence="8" key="1">
    <citation type="submission" date="2016-10" db="EMBL/GenBank/DDBJ databases">
        <authorList>
            <person name="Varghese N."/>
            <person name="Submissions S."/>
        </authorList>
    </citation>
    <scope>NUCLEOTIDE SEQUENCE [LARGE SCALE GENOMIC DNA]</scope>
    <source>
        <strain evidence="8">SP</strain>
    </source>
</reference>
<keyword evidence="2 6" id="KW-0479">Metal-binding</keyword>
<dbReference type="PANTHER" id="PTHR31609:SF1">
    <property type="entry name" value="CARBOHYDRATE DEACETYLASE"/>
    <property type="match status" value="1"/>
</dbReference>
<feature type="binding site" evidence="6">
    <location>
        <position position="60"/>
    </location>
    <ligand>
        <name>Mg(2+)</name>
        <dbReference type="ChEBI" id="CHEBI:18420"/>
    </ligand>
</feature>
<dbReference type="SUPFAM" id="SSF88713">
    <property type="entry name" value="Glycoside hydrolase/deacetylase"/>
    <property type="match status" value="1"/>
</dbReference>
<gene>
    <name evidence="7" type="ORF">SAMN05421736_101118</name>
</gene>
<comment type="similarity">
    <text evidence="6">Belongs to the YdjC deacetylase family.</text>
</comment>
<keyword evidence="3 6" id="KW-0378">Hydrolase</keyword>
<dbReference type="GO" id="GO:0019213">
    <property type="term" value="F:deacetylase activity"/>
    <property type="evidence" value="ECO:0007669"/>
    <property type="project" value="TreeGrafter"/>
</dbReference>
<comment type="cofactor">
    <cofactor evidence="1 6">
        <name>Mg(2+)</name>
        <dbReference type="ChEBI" id="CHEBI:18420"/>
    </cofactor>
</comment>
<dbReference type="InterPro" id="IPR011330">
    <property type="entry name" value="Glyco_hydro/deAcase_b/a-brl"/>
</dbReference>
<dbReference type="NCBIfam" id="NF002559">
    <property type="entry name" value="PRK02134.1"/>
    <property type="match status" value="1"/>
</dbReference>
<dbReference type="InterPro" id="IPR022948">
    <property type="entry name" value="COD_ChbG_bac"/>
</dbReference>
<evidence type="ECO:0000256" key="6">
    <source>
        <dbReference type="HAMAP-Rule" id="MF_01246"/>
    </source>
</evidence>
<dbReference type="GO" id="GO:0000272">
    <property type="term" value="P:polysaccharide catabolic process"/>
    <property type="evidence" value="ECO:0007669"/>
    <property type="project" value="InterPro"/>
</dbReference>
<feature type="binding site" evidence="6">
    <location>
        <position position="126"/>
    </location>
    <ligand>
        <name>Mg(2+)</name>
        <dbReference type="ChEBI" id="CHEBI:18420"/>
    </ligand>
</feature>
<keyword evidence="5 6" id="KW-0119">Carbohydrate metabolism</keyword>
<dbReference type="InterPro" id="IPR006879">
    <property type="entry name" value="YdjC-like"/>
</dbReference>
<evidence type="ECO:0000256" key="1">
    <source>
        <dbReference type="ARBA" id="ARBA00001946"/>
    </source>
</evidence>
<dbReference type="EMBL" id="FNPI01000001">
    <property type="protein sequence ID" value="SDY00393.1"/>
    <property type="molecule type" value="Genomic_DNA"/>
</dbReference>
<dbReference type="Proteomes" id="UP000198935">
    <property type="component" value="Unassembled WGS sequence"/>
</dbReference>
<name>A0A1H3GAN7_9BACI</name>
<dbReference type="GO" id="GO:0016811">
    <property type="term" value="F:hydrolase activity, acting on carbon-nitrogen (but not peptide) bonds, in linear amides"/>
    <property type="evidence" value="ECO:0007669"/>
    <property type="project" value="UniProtKB-UniRule"/>
</dbReference>
<accession>A0A1H3GAN7</accession>
<dbReference type="HAMAP" id="MF_01246">
    <property type="entry name" value="COD"/>
    <property type="match status" value="1"/>
</dbReference>
<dbReference type="Gene3D" id="3.20.20.370">
    <property type="entry name" value="Glycoside hydrolase/deacetylase"/>
    <property type="match status" value="1"/>
</dbReference>
<comment type="subunit">
    <text evidence="6">Homodimer.</text>
</comment>
<keyword evidence="8" id="KW-1185">Reference proteome</keyword>
<protein>
    <recommendedName>
        <fullName evidence="6">Carbohydrate deacetylase</fullName>
        <ecNumber evidence="6">3.5.1.-</ecNumber>
    </recommendedName>
</protein>
<dbReference type="Pfam" id="PF04794">
    <property type="entry name" value="YdjC"/>
    <property type="match status" value="1"/>
</dbReference>
<evidence type="ECO:0000256" key="2">
    <source>
        <dbReference type="ARBA" id="ARBA00022723"/>
    </source>
</evidence>
<dbReference type="STRING" id="1503961.SAMN05421736_101118"/>
<organism evidence="7 8">
    <name type="scientific">Evansella caseinilytica</name>
    <dbReference type="NCBI Taxonomy" id="1503961"/>
    <lineage>
        <taxon>Bacteria</taxon>
        <taxon>Bacillati</taxon>
        <taxon>Bacillota</taxon>
        <taxon>Bacilli</taxon>
        <taxon>Bacillales</taxon>
        <taxon>Bacillaceae</taxon>
        <taxon>Evansella</taxon>
    </lineage>
</organism>
<sequence>MVKLIVNADDFGLSRGVNYGIVDAHELGIVTSTSMLVNMQATDHAFQLMKRYSDLQVGVHLTLSCGAPLTSNCHSLINEQGEFRLTSQYALLKEHGICVEEVEAEWEAQIQQFYKRGITPSHLDSHHHIHTWEPVIPAVRRLAQKYHLPVRAGYQEPPSGIRFRSDVMDTGFYGEGAEDGYFDELYKKYNGCDGTVEVMCHPGYIDEVLRQRSSYVEERMTEVEILTRVRLSENFIIV</sequence>
<evidence type="ECO:0000313" key="8">
    <source>
        <dbReference type="Proteomes" id="UP000198935"/>
    </source>
</evidence>
<evidence type="ECO:0000256" key="4">
    <source>
        <dbReference type="ARBA" id="ARBA00022842"/>
    </source>
</evidence>
<dbReference type="AlphaFoldDB" id="A0A1H3GAN7"/>